<dbReference type="FunFam" id="1.10.8.430:FF:000003">
    <property type="entry name" value="Probable disease resistance protein At5g66910"/>
    <property type="match status" value="1"/>
</dbReference>
<feature type="domain" description="AAA+ ATPase" evidence="9">
    <location>
        <begin position="954"/>
        <end position="1079"/>
    </location>
</feature>
<keyword evidence="6" id="KW-0067">ATP-binding</keyword>
<dbReference type="FunFam" id="3.80.10.10:FF:001428">
    <property type="entry name" value="Probable disease resistance protein At5g04720"/>
    <property type="match status" value="1"/>
</dbReference>
<dbReference type="Pfam" id="PF23559">
    <property type="entry name" value="WHD_DRP"/>
    <property type="match status" value="1"/>
</dbReference>
<keyword evidence="7 8" id="KW-0175">Coiled coil</keyword>
<dbReference type="FunFam" id="3.40.50.300:FF:001091">
    <property type="entry name" value="Probable disease resistance protein At1g61300"/>
    <property type="match status" value="1"/>
</dbReference>
<evidence type="ECO:0000256" key="6">
    <source>
        <dbReference type="ARBA" id="ARBA00022840"/>
    </source>
</evidence>
<dbReference type="Pfam" id="PF04548">
    <property type="entry name" value="AIG1"/>
    <property type="match status" value="1"/>
</dbReference>
<evidence type="ECO:0000256" key="2">
    <source>
        <dbReference type="ARBA" id="ARBA00022614"/>
    </source>
</evidence>
<dbReference type="PANTHER" id="PTHR36766">
    <property type="entry name" value="PLANT BROAD-SPECTRUM MILDEW RESISTANCE PROTEIN RPW8"/>
    <property type="match status" value="1"/>
</dbReference>
<keyword evidence="2" id="KW-0433">Leucine-rich repeat</keyword>
<dbReference type="GO" id="GO:0005524">
    <property type="term" value="F:ATP binding"/>
    <property type="evidence" value="ECO:0007669"/>
    <property type="project" value="UniProtKB-KW"/>
</dbReference>
<evidence type="ECO:0000256" key="7">
    <source>
        <dbReference type="ARBA" id="ARBA00023054"/>
    </source>
</evidence>
<keyword evidence="11" id="KW-1185">Reference proteome</keyword>
<dbReference type="Pfam" id="PF23247">
    <property type="entry name" value="LRR_RPS2"/>
    <property type="match status" value="1"/>
</dbReference>
<evidence type="ECO:0000256" key="8">
    <source>
        <dbReference type="SAM" id="Coils"/>
    </source>
</evidence>
<evidence type="ECO:0000313" key="11">
    <source>
        <dbReference type="Proteomes" id="UP000694251"/>
    </source>
</evidence>
<dbReference type="GO" id="GO:0006952">
    <property type="term" value="P:defense response"/>
    <property type="evidence" value="ECO:0007669"/>
    <property type="project" value="UniProtKB-KW"/>
</dbReference>
<gene>
    <name evidence="10" type="ORF">ISN44_As05g039260</name>
</gene>
<dbReference type="Pfam" id="PF00931">
    <property type="entry name" value="NB-ARC"/>
    <property type="match status" value="2"/>
</dbReference>
<dbReference type="InterPro" id="IPR003593">
    <property type="entry name" value="AAA+_ATPase"/>
</dbReference>
<dbReference type="InterPro" id="IPR006703">
    <property type="entry name" value="G_AIG1"/>
</dbReference>
<dbReference type="SMART" id="SM00382">
    <property type="entry name" value="AAA"/>
    <property type="match status" value="2"/>
</dbReference>
<dbReference type="Proteomes" id="UP000694251">
    <property type="component" value="Chromosome 5"/>
</dbReference>
<dbReference type="InterPro" id="IPR058922">
    <property type="entry name" value="WHD_DRP"/>
</dbReference>
<keyword evidence="3" id="KW-0677">Repeat</keyword>
<sequence length="1569" mass="177641">MGNNFSVESPSLAPFLCGKRKYLYNLERNLEALHKVMQDLNAMRNDLLKRLSKEEEIGLQGLQEVKEWISMVEEIEPKANRLLDESVSEIQRLSRYGYCSLIPASTYRYSEKVLTTMEGVETLRSKGVFEAVVHRALPPLVIKMPPIQLTVSQAKLLDTAWARLMDINVGTLGIYGRGGVGKTTLLTKLRNKLLVDAFGLVIFVVVGFEEVESIQDEIGKRLGLQWRRETKERKAAEILAVLKEKRFMLLLDGIQRELDLEEIGVPFPSRDNGCKIVFTTQSLEACDESKWVDAKVEITCLSPEEAWDLFQETVGENTLRSHQDIPKLARVVASTCRGLPLALNLIGEAMSGKRTVREWRYTIHVLASSTAEFPDMEDGTLPILKSIYDNMSDEIIRLCFLYCALFPENLDIGKEDLVNYWICEGILAKEDREEAEIQGYEIICDLVRMRLLMESGNGNCVKMHGMVREMALWIASEHFVVVGGERIHQMLNVNDWRMIRRMSVTSTQIQNISDSPQCSELTTLVFRRNRHLKWISGAFFQWMTGLVVLDLSFNRELAELPEEVSSLVLLRFLNLSWTCIKGLPLGLKELKSLIHLDLDYTSNLQEVDVIASLLNLQVLRLFHSVSMDLKLMEDIQLLKSLKELSLTVRGSSVLQRLLSIQRLASSIRRLHLTETTIVDGGILSLNAIFSLCELDILGCNILEITIDWRCTIQREIIPQFQNIRTMTIHRCEYLRDLTWLLLAPCLGELSVSECPQMEEVISKDKAMAKLGNTSEQPFQNLTKLVLDGLPKLESIYWTPLPFPVLEYLVIRRCPELRRLPFNSESTIGNQVETIIEEQVIKIVEWEDEATKQRFSHFNNRDFVQMAEDPKMDGLTSESHPIQTIDLVGTTGSGETATANNIQGKKVVQSGTHATVVTMECQTYKVFTPDCPINNMIDTPGKRKVKEMLFNLNDEARIIGISGMIGSGKTILAKELARDEEVRGHFANRVLFLTVSQSPNLEELRSLIRDFLTGHEAGFGTALPESVGHTRKLVILDDVRTRESLDQLMFNIPGTTTLVVSQSKLVDPRTTYDVELLNEHDATSLFCLSAFNQKSVPSGFSKSLVKQVVGESKGLPLSLKVLGASLNDRPETYWAIAVERLSRGEPVDETHESKVFAQIEATLENLDPKTKECFLDMGAFPEGKKIPVDVLINMLVKIHDLEDAAAFDVLVDLANRNLLTLVKDPTFVAMGTSYYDIFVTQHDVLRDVALHLTNRGKVSRRDRLLMPKRETMLPSEWERSNDEPYNARVVSIHTGEMTEMDWFDMDFPKAEVLIVNFSSDNYVLPPFIAKMGMLRVFVIINNGTSPAHLHDFPIPTSLTNLRSLWLERVHVPELSSSMIPLKNLHKLYLIICKINNSFDQTAIDIAQIFPKLTDITIDYCDDLAELPSTICGITSLNSISITNCPNIKELPKNISKLQALQLLRLYACPELKSLPVEICELPRLVYVDISHCLSLSSLPEKIGNVRTLEKIDMRECSLSSIPSSAVSLTSLCYVTCYREALWMWKEVEKAVPGLRIEATEKWFNMTWPDE</sequence>
<evidence type="ECO:0000256" key="1">
    <source>
        <dbReference type="ARBA" id="ARBA00008894"/>
    </source>
</evidence>
<evidence type="ECO:0000259" key="9">
    <source>
        <dbReference type="SMART" id="SM00382"/>
    </source>
</evidence>
<evidence type="ECO:0000256" key="4">
    <source>
        <dbReference type="ARBA" id="ARBA00022741"/>
    </source>
</evidence>
<name>A0A8T2DN21_ARASU</name>
<dbReference type="FunFam" id="3.80.10.10:FF:002770">
    <property type="entry name" value="Probable disease resistance protein At5g47260"/>
    <property type="match status" value="1"/>
</dbReference>
<proteinExistence type="inferred from homology"/>
<dbReference type="InterPro" id="IPR002182">
    <property type="entry name" value="NB-ARC"/>
</dbReference>
<dbReference type="InterPro" id="IPR057135">
    <property type="entry name" value="At4g27190-like_LRR"/>
</dbReference>
<feature type="domain" description="AAA+ ATPase" evidence="9">
    <location>
        <begin position="168"/>
        <end position="303"/>
    </location>
</feature>
<keyword evidence="5" id="KW-0611">Plant defense</keyword>
<reference evidence="10 11" key="1">
    <citation type="submission" date="2020-12" db="EMBL/GenBank/DDBJ databases">
        <title>Concerted genomic and epigenomic changes stabilize Arabidopsis allopolyploids.</title>
        <authorList>
            <person name="Chen Z."/>
        </authorList>
    </citation>
    <scope>NUCLEOTIDE SEQUENCE [LARGE SCALE GENOMIC DNA]</scope>
    <source>
        <strain evidence="10">As9502</strain>
        <tissue evidence="10">Leaf</tissue>
    </source>
</reference>
<protein>
    <submittedName>
        <fullName evidence="10">AAA+ ATPase domain</fullName>
    </submittedName>
</protein>
<dbReference type="OrthoDB" id="1104845at2759"/>
<dbReference type="GO" id="GO:0043531">
    <property type="term" value="F:ADP binding"/>
    <property type="evidence" value="ECO:0007669"/>
    <property type="project" value="InterPro"/>
</dbReference>
<dbReference type="PANTHER" id="PTHR36766:SF25">
    <property type="entry name" value="DISEASE RESISTANCE PROTEIN ADR1"/>
    <property type="match status" value="1"/>
</dbReference>
<comment type="similarity">
    <text evidence="1">Belongs to the disease resistance NB-LRR family.</text>
</comment>
<organism evidence="10 11">
    <name type="scientific">Arabidopsis suecica</name>
    <name type="common">Swedish thale-cress</name>
    <name type="synonym">Cardaminopsis suecica</name>
    <dbReference type="NCBI Taxonomy" id="45249"/>
    <lineage>
        <taxon>Eukaryota</taxon>
        <taxon>Viridiplantae</taxon>
        <taxon>Streptophyta</taxon>
        <taxon>Embryophyta</taxon>
        <taxon>Tracheophyta</taxon>
        <taxon>Spermatophyta</taxon>
        <taxon>Magnoliopsida</taxon>
        <taxon>eudicotyledons</taxon>
        <taxon>Gunneridae</taxon>
        <taxon>Pentapetalae</taxon>
        <taxon>rosids</taxon>
        <taxon>malvids</taxon>
        <taxon>Brassicales</taxon>
        <taxon>Brassicaceae</taxon>
        <taxon>Camelineae</taxon>
        <taxon>Arabidopsis</taxon>
    </lineage>
</organism>
<dbReference type="FunFam" id="1.10.10.10:FF:000322">
    <property type="entry name" value="Probable disease resistance protein At1g63360"/>
    <property type="match status" value="1"/>
</dbReference>
<evidence type="ECO:0000313" key="10">
    <source>
        <dbReference type="EMBL" id="KAG7611852.1"/>
    </source>
</evidence>
<dbReference type="EMBL" id="JAEFBJ010000005">
    <property type="protein sequence ID" value="KAG7611852.1"/>
    <property type="molecule type" value="Genomic_DNA"/>
</dbReference>
<accession>A0A8T2DN21</accession>
<comment type="caution">
    <text evidence="10">The sequence shown here is derived from an EMBL/GenBank/DDBJ whole genome shotgun (WGS) entry which is preliminary data.</text>
</comment>
<evidence type="ECO:0000256" key="3">
    <source>
        <dbReference type="ARBA" id="ARBA00022737"/>
    </source>
</evidence>
<dbReference type="GO" id="GO:0005525">
    <property type="term" value="F:GTP binding"/>
    <property type="evidence" value="ECO:0007669"/>
    <property type="project" value="InterPro"/>
</dbReference>
<feature type="coiled-coil region" evidence="8">
    <location>
        <begin position="23"/>
        <end position="57"/>
    </location>
</feature>
<keyword evidence="4" id="KW-0547">Nucleotide-binding</keyword>
<evidence type="ECO:0000256" key="5">
    <source>
        <dbReference type="ARBA" id="ARBA00022821"/>
    </source>
</evidence>